<dbReference type="Pfam" id="PF07722">
    <property type="entry name" value="Peptidase_C26"/>
    <property type="match status" value="1"/>
</dbReference>
<protein>
    <submittedName>
        <fullName evidence="1">Gamma-glutamyl-gamma-aminobutyrate hydrolase family protein</fullName>
    </submittedName>
</protein>
<dbReference type="GO" id="GO:0005829">
    <property type="term" value="C:cytosol"/>
    <property type="evidence" value="ECO:0007669"/>
    <property type="project" value="TreeGrafter"/>
</dbReference>
<sequence>MQNAKPIIGINGDFRPTRKDSCALSWFNTGYYDSVSAAGGVPILLPPYANDADLKQVLQMLDGLVLAGCTQDLDPGRMGLQPHPHTRPMPARREDFDRRLVKLAVEMRIPLVAIGAGMQELNVVCGGTLYQHVMEEVPKSLHHRDPVEKPNRHVIEIVPGSLCWDIYGPGEIRVNSDHHMAIKDLAPLFRASAKAPDGVIECFEAVDGNWFCLGVQWHPEDDTASALDMQIFEEFIAACKGVQPTILPMPQRAAA</sequence>
<proteinExistence type="predicted"/>
<dbReference type="GO" id="GO:0033969">
    <property type="term" value="F:gamma-glutamyl-gamma-aminobutyrate hydrolase activity"/>
    <property type="evidence" value="ECO:0007669"/>
    <property type="project" value="TreeGrafter"/>
</dbReference>
<accession>A0A7C4QQH3</accession>
<keyword evidence="1" id="KW-0378">Hydrolase</keyword>
<dbReference type="AlphaFoldDB" id="A0A7C4QQH3"/>
<evidence type="ECO:0000313" key="1">
    <source>
        <dbReference type="EMBL" id="HGT40223.1"/>
    </source>
</evidence>
<name>A0A7C4QQH3_9PLAN</name>
<reference evidence="1" key="1">
    <citation type="journal article" date="2020" name="mSystems">
        <title>Genome- and Community-Level Interaction Insights into Carbon Utilization and Element Cycling Functions of Hydrothermarchaeota in Hydrothermal Sediment.</title>
        <authorList>
            <person name="Zhou Z."/>
            <person name="Liu Y."/>
            <person name="Xu W."/>
            <person name="Pan J."/>
            <person name="Luo Z.H."/>
            <person name="Li M."/>
        </authorList>
    </citation>
    <scope>NUCLEOTIDE SEQUENCE [LARGE SCALE GENOMIC DNA]</scope>
    <source>
        <strain evidence="1">SpSt-508</strain>
    </source>
</reference>
<dbReference type="InterPro" id="IPR011697">
    <property type="entry name" value="Peptidase_C26"/>
</dbReference>
<gene>
    <name evidence="1" type="ORF">ENS64_13325</name>
</gene>
<dbReference type="PANTHER" id="PTHR43235">
    <property type="entry name" value="GLUTAMINE AMIDOTRANSFERASE PB2B2.05-RELATED"/>
    <property type="match status" value="1"/>
</dbReference>
<dbReference type="CDD" id="cd01745">
    <property type="entry name" value="GATase1_2"/>
    <property type="match status" value="1"/>
</dbReference>
<dbReference type="EMBL" id="DSVQ01000016">
    <property type="protein sequence ID" value="HGT40223.1"/>
    <property type="molecule type" value="Genomic_DNA"/>
</dbReference>
<dbReference type="PANTHER" id="PTHR43235:SF1">
    <property type="entry name" value="GLUTAMINE AMIDOTRANSFERASE PB2B2.05-RELATED"/>
    <property type="match status" value="1"/>
</dbReference>
<organism evidence="1">
    <name type="scientific">Schlesneria paludicola</name>
    <dbReference type="NCBI Taxonomy" id="360056"/>
    <lineage>
        <taxon>Bacteria</taxon>
        <taxon>Pseudomonadati</taxon>
        <taxon>Planctomycetota</taxon>
        <taxon>Planctomycetia</taxon>
        <taxon>Planctomycetales</taxon>
        <taxon>Planctomycetaceae</taxon>
        <taxon>Schlesneria</taxon>
    </lineage>
</organism>
<comment type="caution">
    <text evidence="1">The sequence shown here is derived from an EMBL/GenBank/DDBJ whole genome shotgun (WGS) entry which is preliminary data.</text>
</comment>
<dbReference type="InterPro" id="IPR044668">
    <property type="entry name" value="PuuD-like"/>
</dbReference>
<dbReference type="SUPFAM" id="SSF52317">
    <property type="entry name" value="Class I glutamine amidotransferase-like"/>
    <property type="match status" value="1"/>
</dbReference>
<dbReference type="InterPro" id="IPR029062">
    <property type="entry name" value="Class_I_gatase-like"/>
</dbReference>
<dbReference type="GO" id="GO:0006598">
    <property type="term" value="P:polyamine catabolic process"/>
    <property type="evidence" value="ECO:0007669"/>
    <property type="project" value="TreeGrafter"/>
</dbReference>
<dbReference type="Gene3D" id="3.40.50.880">
    <property type="match status" value="1"/>
</dbReference>